<dbReference type="AlphaFoldDB" id="A0A9P4GQU1"/>
<evidence type="ECO:0000259" key="3">
    <source>
        <dbReference type="Pfam" id="PF00501"/>
    </source>
</evidence>
<evidence type="ECO:0000256" key="2">
    <source>
        <dbReference type="ARBA" id="ARBA00022553"/>
    </source>
</evidence>
<dbReference type="GO" id="GO:0003824">
    <property type="term" value="F:catalytic activity"/>
    <property type="evidence" value="ECO:0007669"/>
    <property type="project" value="InterPro"/>
</dbReference>
<organism evidence="5 6">
    <name type="scientific">Cucurbitaria berberidis CBS 394.84</name>
    <dbReference type="NCBI Taxonomy" id="1168544"/>
    <lineage>
        <taxon>Eukaryota</taxon>
        <taxon>Fungi</taxon>
        <taxon>Dikarya</taxon>
        <taxon>Ascomycota</taxon>
        <taxon>Pezizomycotina</taxon>
        <taxon>Dothideomycetes</taxon>
        <taxon>Pleosporomycetidae</taxon>
        <taxon>Pleosporales</taxon>
        <taxon>Pleosporineae</taxon>
        <taxon>Cucurbitariaceae</taxon>
        <taxon>Cucurbitaria</taxon>
    </lineage>
</organism>
<dbReference type="GeneID" id="63844822"/>
<feature type="non-terminal residue" evidence="5">
    <location>
        <position position="771"/>
    </location>
</feature>
<keyword evidence="2" id="KW-0597">Phosphoprotein</keyword>
<name>A0A9P4GQU1_9PLEO</name>
<reference evidence="5" key="1">
    <citation type="submission" date="2020-01" db="EMBL/GenBank/DDBJ databases">
        <authorList>
            <consortium name="DOE Joint Genome Institute"/>
            <person name="Haridas S."/>
            <person name="Albert R."/>
            <person name="Binder M."/>
            <person name="Bloem J."/>
            <person name="Labutti K."/>
            <person name="Salamov A."/>
            <person name="Andreopoulos B."/>
            <person name="Baker S.E."/>
            <person name="Barry K."/>
            <person name="Bills G."/>
            <person name="Bluhm B.H."/>
            <person name="Cannon C."/>
            <person name="Castanera R."/>
            <person name="Culley D.E."/>
            <person name="Daum C."/>
            <person name="Ezra D."/>
            <person name="Gonzalez J.B."/>
            <person name="Henrissat B."/>
            <person name="Kuo A."/>
            <person name="Liang C."/>
            <person name="Lipzen A."/>
            <person name="Lutzoni F."/>
            <person name="Magnuson J."/>
            <person name="Mondo S."/>
            <person name="Nolan M."/>
            <person name="Ohm R."/>
            <person name="Pangilinan J."/>
            <person name="Park H.-J."/>
            <person name="Ramirez L."/>
            <person name="Alfaro M."/>
            <person name="Sun H."/>
            <person name="Tritt A."/>
            <person name="Yoshinaga Y."/>
            <person name="Zwiers L.-H."/>
            <person name="Turgeon B.G."/>
            <person name="Goodwin S.B."/>
            <person name="Spatafora J.W."/>
            <person name="Crous P.W."/>
            <person name="Grigoriev I.V."/>
        </authorList>
    </citation>
    <scope>NUCLEOTIDE SEQUENCE</scope>
    <source>
        <strain evidence="5">CBS 394.84</strain>
    </source>
</reference>
<feature type="domain" description="AMP-dependent synthetase/ligase" evidence="3">
    <location>
        <begin position="269"/>
        <end position="618"/>
    </location>
</feature>
<dbReference type="GO" id="GO:0044550">
    <property type="term" value="P:secondary metabolite biosynthetic process"/>
    <property type="evidence" value="ECO:0007669"/>
    <property type="project" value="TreeGrafter"/>
</dbReference>
<dbReference type="PANTHER" id="PTHR45527">
    <property type="entry name" value="NONRIBOSOMAL PEPTIDE SYNTHETASE"/>
    <property type="match status" value="1"/>
</dbReference>
<dbReference type="InterPro" id="IPR000873">
    <property type="entry name" value="AMP-dep_synth/lig_dom"/>
</dbReference>
<dbReference type="SUPFAM" id="SSF56801">
    <property type="entry name" value="Acetyl-CoA synthetase-like"/>
    <property type="match status" value="1"/>
</dbReference>
<evidence type="ECO:0000313" key="6">
    <source>
        <dbReference type="Proteomes" id="UP000800039"/>
    </source>
</evidence>
<dbReference type="SUPFAM" id="SSF52777">
    <property type="entry name" value="CoA-dependent acyltransferases"/>
    <property type="match status" value="1"/>
</dbReference>
<keyword evidence="6" id="KW-1185">Reference proteome</keyword>
<dbReference type="InterPro" id="IPR042099">
    <property type="entry name" value="ANL_N_sf"/>
</dbReference>
<keyword evidence="1" id="KW-0596">Phosphopantetheine</keyword>
<dbReference type="Gene3D" id="3.30.559.30">
    <property type="entry name" value="Nonribosomal peptide synthetase, condensation domain"/>
    <property type="match status" value="1"/>
</dbReference>
<evidence type="ECO:0000256" key="1">
    <source>
        <dbReference type="ARBA" id="ARBA00022450"/>
    </source>
</evidence>
<dbReference type="PANTHER" id="PTHR45527:SF1">
    <property type="entry name" value="FATTY ACID SYNTHASE"/>
    <property type="match status" value="1"/>
</dbReference>
<sequence>MSSSLGSALAFWQAQFKQRPPTLPMLPFATRGFRNPDAIPAFHRFEAVLPTEDSMNLRFASMNLNHTEMHFGLAALQVLLMHLTGAEDFVIGIGRTVGNKSDVMPVRFKADLEKSFEELLALTKETLRRVGRYLHVPVKSLLSALEVSRQTLLHQVTFDWLPNSIHGSQSMDMYFQHSQDLVLLVREDDHRNLRVSVAVQEHVFEKEHAQLIAEIYIKLLGSLAIGSEGALCAVDILGPRIRERSRNLGTGPHVESSAESILMQISEVTEKVPSRVAAEDQYGNQITYIQLVQRAIAISTVLQANGVTKATPVCVLGSPTIDLLCGILAIWCAEGIYVPLDYHESVKHNSAIVDNCGTDICLVRSPRLVQYAQSIGLRTTLNCPDLQFIEGVQTIDKVMPNDVAVALHAPASDKSPKGIMLTHGNLMSMVAAAKYYFEVEHPVVLQHTNWVYDHSLFQILFALTSGGKLVLAPTPEDLAEVPKVIARQKVTVTVATPSEYSMWFQSNSDALESCSSWKLAFCGGENMTSSMTRHFAALGNNNLELVGMYGTTETSVVCSMGVVGYREYAAESEGKLIPVGPALPNNVVWIADQYGRPIPPGWIGEIWVGGSGISTGYFGPDVDDDMFCVDDETGVRSFRTLDRGFLNDRGILFVVSRDHDNSNVQLRGHFINLNDIARAIIDQSNGKIAEAVVILTQEDEPQVQVFVALSRAPTAESPRYLQAMLRSLNLPSFMRPSRAIVIEALPLTPAGKIDRFALQTRMYPDTQIIQI</sequence>
<feature type="domain" description="Condensation" evidence="4">
    <location>
        <begin position="7"/>
        <end position="225"/>
    </location>
</feature>
<dbReference type="Proteomes" id="UP000800039">
    <property type="component" value="Unassembled WGS sequence"/>
</dbReference>
<dbReference type="OrthoDB" id="4444247at2759"/>
<comment type="caution">
    <text evidence="5">The sequence shown here is derived from an EMBL/GenBank/DDBJ whole genome shotgun (WGS) entry which is preliminary data.</text>
</comment>
<dbReference type="Pfam" id="PF00668">
    <property type="entry name" value="Condensation"/>
    <property type="match status" value="1"/>
</dbReference>
<protein>
    <submittedName>
        <fullName evidence="5">Acetyl-CoA synthetase-like protein</fullName>
    </submittedName>
</protein>
<gene>
    <name evidence="5" type="ORF">K460DRAFT_269458</name>
</gene>
<dbReference type="Pfam" id="PF00501">
    <property type="entry name" value="AMP-binding"/>
    <property type="match status" value="1"/>
</dbReference>
<dbReference type="InterPro" id="IPR045851">
    <property type="entry name" value="AMP-bd_C_sf"/>
</dbReference>
<dbReference type="GO" id="GO:0031177">
    <property type="term" value="F:phosphopantetheine binding"/>
    <property type="evidence" value="ECO:0007669"/>
    <property type="project" value="TreeGrafter"/>
</dbReference>
<dbReference type="GO" id="GO:0005737">
    <property type="term" value="C:cytoplasm"/>
    <property type="evidence" value="ECO:0007669"/>
    <property type="project" value="TreeGrafter"/>
</dbReference>
<accession>A0A9P4GQU1</accession>
<evidence type="ECO:0000259" key="4">
    <source>
        <dbReference type="Pfam" id="PF00668"/>
    </source>
</evidence>
<dbReference type="InterPro" id="IPR001242">
    <property type="entry name" value="Condensation_dom"/>
</dbReference>
<dbReference type="RefSeq" id="XP_040792188.1">
    <property type="nucleotide sequence ID" value="XM_040927569.1"/>
</dbReference>
<proteinExistence type="predicted"/>
<dbReference type="Gene3D" id="3.40.50.12780">
    <property type="entry name" value="N-terminal domain of ligase-like"/>
    <property type="match status" value="1"/>
</dbReference>
<dbReference type="EMBL" id="ML976614">
    <property type="protein sequence ID" value="KAF1849625.1"/>
    <property type="molecule type" value="Genomic_DNA"/>
</dbReference>
<evidence type="ECO:0000313" key="5">
    <source>
        <dbReference type="EMBL" id="KAF1849625.1"/>
    </source>
</evidence>
<dbReference type="GO" id="GO:0043041">
    <property type="term" value="P:amino acid activation for nonribosomal peptide biosynthetic process"/>
    <property type="evidence" value="ECO:0007669"/>
    <property type="project" value="TreeGrafter"/>
</dbReference>
<dbReference type="Gene3D" id="3.30.300.30">
    <property type="match status" value="1"/>
</dbReference>